<proteinExistence type="predicted"/>
<sequence>MIYIIFCAKVTTIEEDDDSECTQNLCYDGGSEELWQYEYIKGAMYNDDINPKNECSNTYNHSYGSYENKSFESIPSASGFQHQLIAGKRKASGKEIYAQAIEVSKKKTITEQISLINPIGDAVLEDATIDLSTRSSENFAGENPMLHYPGHWNNVINTIDSYIYKSKHNIILLCAETTNT</sequence>
<name>A0A4Q9M0D0_9MICR</name>
<evidence type="ECO:0000313" key="2">
    <source>
        <dbReference type="Proteomes" id="UP000292282"/>
    </source>
</evidence>
<dbReference type="VEuPathDB" id="MicrosporidiaDB:CWI38_0237p0030"/>
<keyword evidence="2" id="KW-1185">Reference proteome</keyword>
<evidence type="ECO:0000313" key="1">
    <source>
        <dbReference type="EMBL" id="TBU18516.1"/>
    </source>
</evidence>
<gene>
    <name evidence="1" type="ORF">CWI38_0237p0030</name>
</gene>
<reference evidence="1 2" key="1">
    <citation type="submission" date="2017-12" db="EMBL/GenBank/DDBJ databases">
        <authorList>
            <person name="Pombert J.-F."/>
            <person name="Haag K.L."/>
            <person name="Ebert D."/>
        </authorList>
    </citation>
    <scope>NUCLEOTIDE SEQUENCE [LARGE SCALE GENOMIC DNA]</scope>
    <source>
        <strain evidence="1">IL-G-3</strain>
    </source>
</reference>
<comment type="caution">
    <text evidence="1">The sequence shown here is derived from an EMBL/GenBank/DDBJ whole genome shotgun (WGS) entry which is preliminary data.</text>
</comment>
<accession>A0A4Q9M0D0</accession>
<protein>
    <submittedName>
        <fullName evidence="1">Uncharacterized protein</fullName>
    </submittedName>
</protein>
<dbReference type="EMBL" id="PITK01000237">
    <property type="protein sequence ID" value="TBU18516.1"/>
    <property type="molecule type" value="Genomic_DNA"/>
</dbReference>
<dbReference type="Proteomes" id="UP000292282">
    <property type="component" value="Unassembled WGS sequence"/>
</dbReference>
<organism evidence="1 2">
    <name type="scientific">Hamiltosporidium tvaerminnensis</name>
    <dbReference type="NCBI Taxonomy" id="1176355"/>
    <lineage>
        <taxon>Eukaryota</taxon>
        <taxon>Fungi</taxon>
        <taxon>Fungi incertae sedis</taxon>
        <taxon>Microsporidia</taxon>
        <taxon>Dubosqiidae</taxon>
        <taxon>Hamiltosporidium</taxon>
    </lineage>
</organism>
<dbReference type="AlphaFoldDB" id="A0A4Q9M0D0"/>